<evidence type="ECO:0000313" key="1">
    <source>
        <dbReference type="EMBL" id="KNZ55678.1"/>
    </source>
</evidence>
<gene>
    <name evidence="1" type="ORF">VP01_2613g2</name>
</gene>
<reference evidence="1 2" key="1">
    <citation type="submission" date="2015-08" db="EMBL/GenBank/DDBJ databases">
        <title>Next Generation Sequencing and Analysis of the Genome of Puccinia sorghi L Schw, the Causal Agent of Maize Common Rust.</title>
        <authorList>
            <person name="Rochi L."/>
            <person name="Burguener G."/>
            <person name="Darino M."/>
            <person name="Turjanski A."/>
            <person name="Kreff E."/>
            <person name="Dieguez M.J."/>
            <person name="Sacco F."/>
        </authorList>
    </citation>
    <scope>NUCLEOTIDE SEQUENCE [LARGE SCALE GENOMIC DNA]</scope>
    <source>
        <strain evidence="1 2">RO10H11247</strain>
    </source>
</reference>
<dbReference type="VEuPathDB" id="FungiDB:VP01_2613g2"/>
<protein>
    <submittedName>
        <fullName evidence="1">Uncharacterized protein</fullName>
    </submittedName>
</protein>
<accession>A0A0L6V4J8</accession>
<dbReference type="Proteomes" id="UP000037035">
    <property type="component" value="Unassembled WGS sequence"/>
</dbReference>
<name>A0A0L6V4J8_9BASI</name>
<dbReference type="AlphaFoldDB" id="A0A0L6V4J8"/>
<proteinExistence type="predicted"/>
<comment type="caution">
    <text evidence="1">The sequence shown here is derived from an EMBL/GenBank/DDBJ whole genome shotgun (WGS) entry which is preliminary data.</text>
</comment>
<dbReference type="OrthoDB" id="3039677at2759"/>
<sequence length="684" mass="77197">MSKLHFQSQYAVKYAFNCIHSAPQPHSAALKNLFTNQIHWQSCSSFKPAPSPSLWNSLVSISLSSHLNVDHIQSNQELHNLGYISDIQHGKNFKDCLWKEISNTLKLGISLFVDWFNTPGNKISGKTESTGVLALSCLNLPPTIWNKVSHLCLAGITPGLFSHDPNTINHLLRPWVNKLISLEDGILIPTNIFPAGQVVQVKLLALLGDVLATKKVAGYASHLATKFCPFCHASHTNIPQLQLSMQHKKDSQMNRCPMVRIKSTGLLGPKWILQGHFCYRWRFWARSAHDTQKKRKGAMTGTHPKKRKRLMDGAFVTMEIVEDNLSSESNEENKQIEDIMLNGGLDGSFFSEDDFQPFREHMKHVFLPPGVPHLPLNLGAAKHGKLSASQWLALWVFLIPLVIPERKFKPGNLKKFKTHYKKYSDGVGEICEECKVLPNHHFSLHMPQQMEMWGPLLGVSEFAGEHLIGFLQKTKTNHKIDEMHISMMNCGCQLQHCIKKPQYAELAQRAETKESSKRILAKPIRLSNDQYQLLFWLVSKNDCTLVHWDVWPVPRGRKVVPRAARVVCLVVCNNIAVGPMSPCNCVVFKLGKKTWYGSCIDFKDYQHVSKTTGSYSNLAVPVLFLFGAVVGKVETSKEMCHPSDIVSLAAYFHLYKGIFSINEDGIILFPHARDVFLNITVQTE</sequence>
<dbReference type="STRING" id="27349.A0A0L6V4J8"/>
<keyword evidence="2" id="KW-1185">Reference proteome</keyword>
<organism evidence="1 2">
    <name type="scientific">Puccinia sorghi</name>
    <dbReference type="NCBI Taxonomy" id="27349"/>
    <lineage>
        <taxon>Eukaryota</taxon>
        <taxon>Fungi</taxon>
        <taxon>Dikarya</taxon>
        <taxon>Basidiomycota</taxon>
        <taxon>Pucciniomycotina</taxon>
        <taxon>Pucciniomycetes</taxon>
        <taxon>Pucciniales</taxon>
        <taxon>Pucciniaceae</taxon>
        <taxon>Puccinia</taxon>
    </lineage>
</organism>
<dbReference type="EMBL" id="LAVV01007517">
    <property type="protein sequence ID" value="KNZ55678.1"/>
    <property type="molecule type" value="Genomic_DNA"/>
</dbReference>
<evidence type="ECO:0000313" key="2">
    <source>
        <dbReference type="Proteomes" id="UP000037035"/>
    </source>
</evidence>